<reference evidence="4" key="1">
    <citation type="submission" date="2018-11" db="EMBL/GenBank/DDBJ databases">
        <title>Genome sequencing of a novel mesophilic and cellulolytic organism within the genus Hungateiclostridium.</title>
        <authorList>
            <person name="Rettenmaier R."/>
            <person name="Liebl W."/>
            <person name="Zverlov V."/>
        </authorList>
    </citation>
    <scope>NUCLEOTIDE SEQUENCE [LARGE SCALE GENOMIC DNA]</scope>
    <source>
        <strain evidence="4">N2K1</strain>
    </source>
</reference>
<dbReference type="Pfam" id="PF01464">
    <property type="entry name" value="SLT"/>
    <property type="match status" value="1"/>
</dbReference>
<dbReference type="AlphaFoldDB" id="A0A4Q0I2Z3"/>
<feature type="domain" description="Transglycosylase SLT" evidence="2">
    <location>
        <begin position="105"/>
        <end position="212"/>
    </location>
</feature>
<dbReference type="SUPFAM" id="SSF53955">
    <property type="entry name" value="Lysozyme-like"/>
    <property type="match status" value="1"/>
</dbReference>
<evidence type="ECO:0000259" key="2">
    <source>
        <dbReference type="Pfam" id="PF01464"/>
    </source>
</evidence>
<dbReference type="GO" id="GO:0000270">
    <property type="term" value="P:peptidoglycan metabolic process"/>
    <property type="evidence" value="ECO:0007669"/>
    <property type="project" value="InterPro"/>
</dbReference>
<comment type="caution">
    <text evidence="3">The sequence shown here is derived from an EMBL/GenBank/DDBJ whole genome shotgun (WGS) entry which is preliminary data.</text>
</comment>
<dbReference type="PANTHER" id="PTHR37423">
    <property type="entry name" value="SOLUBLE LYTIC MUREIN TRANSGLYCOSYLASE-RELATED"/>
    <property type="match status" value="1"/>
</dbReference>
<dbReference type="InterPro" id="IPR000189">
    <property type="entry name" value="Transglyc_AS"/>
</dbReference>
<dbReference type="CDD" id="cd00254">
    <property type="entry name" value="LT-like"/>
    <property type="match status" value="1"/>
</dbReference>
<dbReference type="PROSITE" id="PS00922">
    <property type="entry name" value="TRANSGLYCOSYLASE"/>
    <property type="match status" value="1"/>
</dbReference>
<dbReference type="GO" id="GO:0008933">
    <property type="term" value="F:peptidoglycan lytic transglycosylase activity"/>
    <property type="evidence" value="ECO:0007669"/>
    <property type="project" value="InterPro"/>
</dbReference>
<dbReference type="RefSeq" id="WP_128706142.1">
    <property type="nucleotide sequence ID" value="NZ_RLII01000015.1"/>
</dbReference>
<dbReference type="InterPro" id="IPR008258">
    <property type="entry name" value="Transglycosylase_SLT_dom_1"/>
</dbReference>
<protein>
    <submittedName>
        <fullName evidence="3">Lytic transglycosylase domain-containing protein</fullName>
    </submittedName>
</protein>
<evidence type="ECO:0000313" key="4">
    <source>
        <dbReference type="Proteomes" id="UP000289166"/>
    </source>
</evidence>
<sequence>MRVSDIFNQKLNEIQSRVPIKLSKSSNSFNKVLNSVMDSSNAVNENIGTFSLETYGATSSTSTAKAVDKEGNDRSLDVQRAKLSRAKSTAYIPEDKNARMDLINQCIDNASAKYGVNKNLIRAIIKQESGFDPYALSHSGAQGLMQLMPGTADALKVTDPWDIAQNIDGGTRYIKDQLARFDGDMVLALAAYNAGPYNVIKYGGVPPFNETQNYVKKVMQYYSLYSGG</sequence>
<gene>
    <name evidence="3" type="ORF">EFD62_11190</name>
</gene>
<evidence type="ECO:0000256" key="1">
    <source>
        <dbReference type="ARBA" id="ARBA00007734"/>
    </source>
</evidence>
<dbReference type="PANTHER" id="PTHR37423:SF2">
    <property type="entry name" value="MEMBRANE-BOUND LYTIC MUREIN TRANSGLYCOSYLASE C"/>
    <property type="match status" value="1"/>
</dbReference>
<evidence type="ECO:0000313" key="3">
    <source>
        <dbReference type="EMBL" id="RXE58586.1"/>
    </source>
</evidence>
<accession>A0A4Q0I2Z3</accession>
<dbReference type="OrthoDB" id="9815002at2"/>
<proteinExistence type="inferred from homology"/>
<dbReference type="Proteomes" id="UP000289166">
    <property type="component" value="Unassembled WGS sequence"/>
</dbReference>
<comment type="similarity">
    <text evidence="1">Belongs to the transglycosylase Slt family.</text>
</comment>
<dbReference type="InterPro" id="IPR023346">
    <property type="entry name" value="Lysozyme-like_dom_sf"/>
</dbReference>
<organism evidence="3 4">
    <name type="scientific">Acetivibrio mesophilus</name>
    <dbReference type="NCBI Taxonomy" id="2487273"/>
    <lineage>
        <taxon>Bacteria</taxon>
        <taxon>Bacillati</taxon>
        <taxon>Bacillota</taxon>
        <taxon>Clostridia</taxon>
        <taxon>Eubacteriales</taxon>
        <taxon>Oscillospiraceae</taxon>
        <taxon>Acetivibrio</taxon>
    </lineage>
</organism>
<name>A0A4Q0I2Z3_9FIRM</name>
<dbReference type="GO" id="GO:0016020">
    <property type="term" value="C:membrane"/>
    <property type="evidence" value="ECO:0007669"/>
    <property type="project" value="InterPro"/>
</dbReference>
<dbReference type="Gene3D" id="1.10.530.10">
    <property type="match status" value="1"/>
</dbReference>
<keyword evidence="4" id="KW-1185">Reference proteome</keyword>
<dbReference type="EMBL" id="RLII01000015">
    <property type="protein sequence ID" value="RXE58586.1"/>
    <property type="molecule type" value="Genomic_DNA"/>
</dbReference>